<dbReference type="PANTHER" id="PTHR30529">
    <property type="entry name" value="CYTOCHROME B561"/>
    <property type="match status" value="1"/>
</dbReference>
<dbReference type="GO" id="GO:0005886">
    <property type="term" value="C:plasma membrane"/>
    <property type="evidence" value="ECO:0007669"/>
    <property type="project" value="UniProtKB-SubCell"/>
</dbReference>
<evidence type="ECO:0000313" key="16">
    <source>
        <dbReference type="Proteomes" id="UP000260665"/>
    </source>
</evidence>
<dbReference type="GO" id="GO:0046872">
    <property type="term" value="F:metal ion binding"/>
    <property type="evidence" value="ECO:0007669"/>
    <property type="project" value="UniProtKB-KW"/>
</dbReference>
<evidence type="ECO:0000256" key="6">
    <source>
        <dbReference type="ARBA" id="ARBA00022692"/>
    </source>
</evidence>
<evidence type="ECO:0000256" key="1">
    <source>
        <dbReference type="ARBA" id="ARBA00001970"/>
    </source>
</evidence>
<dbReference type="EMBL" id="QFZK01000014">
    <property type="protein sequence ID" value="RFO95629.1"/>
    <property type="molecule type" value="Genomic_DNA"/>
</dbReference>
<reference evidence="15 16" key="1">
    <citation type="submission" date="2018-05" db="EMBL/GenBank/DDBJ databases">
        <title>Rhodoferax soyangensis sp.nov., isolated from an oligotrophic freshwater lake.</title>
        <authorList>
            <person name="Park M."/>
        </authorList>
    </citation>
    <scope>NUCLEOTIDE SEQUENCE [LARGE SCALE GENOMIC DNA]</scope>
    <source>
        <strain evidence="15 16">IMCC26218</strain>
    </source>
</reference>
<keyword evidence="8" id="KW-0249">Electron transport</keyword>
<feature type="transmembrane region" description="Helical" evidence="13">
    <location>
        <begin position="16"/>
        <end position="36"/>
    </location>
</feature>
<dbReference type="GO" id="GO:0022904">
    <property type="term" value="P:respiratory electron transport chain"/>
    <property type="evidence" value="ECO:0007669"/>
    <property type="project" value="InterPro"/>
</dbReference>
<sequence>MPTTPSSVQRYSQASIAMHWLMVLAFIGIYAAINLTEIFPEGDAGNAGRQWAMDTHFSLGLLVFGLVWLRLLFRLMGTTPAILPAPPVWQEKLAKLMHLALYAMMVLMPVVGLVAVNTHGHSVTFFGLAVPRLLEESERWSHTIMRVHELGGNVGYFLIGAHAVAGLFHHYVVKDNTLRRMWLK</sequence>
<evidence type="ECO:0000256" key="7">
    <source>
        <dbReference type="ARBA" id="ARBA00022723"/>
    </source>
</evidence>
<proteinExistence type="inferred from homology"/>
<evidence type="ECO:0000256" key="3">
    <source>
        <dbReference type="ARBA" id="ARBA00022448"/>
    </source>
</evidence>
<comment type="caution">
    <text evidence="15">The sequence shown here is derived from an EMBL/GenBank/DDBJ whole genome shotgun (WGS) entry which is preliminary data.</text>
</comment>
<evidence type="ECO:0000313" key="15">
    <source>
        <dbReference type="EMBL" id="RFO95629.1"/>
    </source>
</evidence>
<protein>
    <submittedName>
        <fullName evidence="15">Cytochrome B</fullName>
    </submittedName>
</protein>
<feature type="transmembrane region" description="Helical" evidence="13">
    <location>
        <begin position="56"/>
        <end position="75"/>
    </location>
</feature>
<dbReference type="SUPFAM" id="SSF81342">
    <property type="entry name" value="Transmembrane di-heme cytochromes"/>
    <property type="match status" value="1"/>
</dbReference>
<dbReference type="GO" id="GO:0020037">
    <property type="term" value="F:heme binding"/>
    <property type="evidence" value="ECO:0007669"/>
    <property type="project" value="TreeGrafter"/>
</dbReference>
<dbReference type="Pfam" id="PF01292">
    <property type="entry name" value="Ni_hydr_CYTB"/>
    <property type="match status" value="1"/>
</dbReference>
<feature type="transmembrane region" description="Helical" evidence="13">
    <location>
        <begin position="96"/>
        <end position="116"/>
    </location>
</feature>
<evidence type="ECO:0000256" key="4">
    <source>
        <dbReference type="ARBA" id="ARBA00022475"/>
    </source>
</evidence>
<evidence type="ECO:0000256" key="8">
    <source>
        <dbReference type="ARBA" id="ARBA00022982"/>
    </source>
</evidence>
<evidence type="ECO:0000256" key="5">
    <source>
        <dbReference type="ARBA" id="ARBA00022617"/>
    </source>
</evidence>
<evidence type="ECO:0000256" key="2">
    <source>
        <dbReference type="ARBA" id="ARBA00004651"/>
    </source>
</evidence>
<keyword evidence="10" id="KW-0408">Iron</keyword>
<dbReference type="AlphaFoldDB" id="A0A3E1R8D3"/>
<evidence type="ECO:0000256" key="13">
    <source>
        <dbReference type="SAM" id="Phobius"/>
    </source>
</evidence>
<keyword evidence="11 13" id="KW-0472">Membrane</keyword>
<gene>
    <name evidence="15" type="ORF">DIC66_17690</name>
</gene>
<dbReference type="InterPro" id="IPR016174">
    <property type="entry name" value="Di-haem_cyt_TM"/>
</dbReference>
<feature type="transmembrane region" description="Helical" evidence="13">
    <location>
        <begin position="154"/>
        <end position="173"/>
    </location>
</feature>
<dbReference type="InterPro" id="IPR011577">
    <property type="entry name" value="Cyt_b561_bac/Ni-Hgenase"/>
</dbReference>
<comment type="cofactor">
    <cofactor evidence="1">
        <name>heme b</name>
        <dbReference type="ChEBI" id="CHEBI:60344"/>
    </cofactor>
</comment>
<evidence type="ECO:0000256" key="11">
    <source>
        <dbReference type="ARBA" id="ARBA00023136"/>
    </source>
</evidence>
<keyword evidence="7" id="KW-0479">Metal-binding</keyword>
<keyword evidence="4" id="KW-1003">Cell membrane</keyword>
<dbReference type="InterPro" id="IPR052168">
    <property type="entry name" value="Cytochrome_b561_oxidase"/>
</dbReference>
<dbReference type="RefSeq" id="WP_117179421.1">
    <property type="nucleotide sequence ID" value="NZ_QFZK01000014.1"/>
</dbReference>
<comment type="similarity">
    <text evidence="12">Belongs to the cytochrome b561 family.</text>
</comment>
<dbReference type="Proteomes" id="UP000260665">
    <property type="component" value="Unassembled WGS sequence"/>
</dbReference>
<evidence type="ECO:0000256" key="10">
    <source>
        <dbReference type="ARBA" id="ARBA00023004"/>
    </source>
</evidence>
<evidence type="ECO:0000256" key="12">
    <source>
        <dbReference type="ARBA" id="ARBA00037975"/>
    </source>
</evidence>
<feature type="domain" description="Cytochrome b561 bacterial/Ni-hydrogenase" evidence="14">
    <location>
        <begin position="10"/>
        <end position="182"/>
    </location>
</feature>
<keyword evidence="3" id="KW-0813">Transport</keyword>
<dbReference type="GO" id="GO:0009055">
    <property type="term" value="F:electron transfer activity"/>
    <property type="evidence" value="ECO:0007669"/>
    <property type="project" value="InterPro"/>
</dbReference>
<evidence type="ECO:0000259" key="14">
    <source>
        <dbReference type="Pfam" id="PF01292"/>
    </source>
</evidence>
<keyword evidence="5" id="KW-0349">Heme</keyword>
<organism evidence="15 16">
    <name type="scientific">Rhodoferax lacus</name>
    <dbReference type="NCBI Taxonomy" id="2184758"/>
    <lineage>
        <taxon>Bacteria</taxon>
        <taxon>Pseudomonadati</taxon>
        <taxon>Pseudomonadota</taxon>
        <taxon>Betaproteobacteria</taxon>
        <taxon>Burkholderiales</taxon>
        <taxon>Comamonadaceae</taxon>
        <taxon>Rhodoferax</taxon>
    </lineage>
</organism>
<name>A0A3E1R8D3_9BURK</name>
<dbReference type="OrthoDB" id="8536275at2"/>
<keyword evidence="9 13" id="KW-1133">Transmembrane helix</keyword>
<keyword evidence="16" id="KW-1185">Reference proteome</keyword>
<dbReference type="Gene3D" id="1.20.950.20">
    <property type="entry name" value="Transmembrane di-heme cytochromes, Chain C"/>
    <property type="match status" value="1"/>
</dbReference>
<dbReference type="PANTHER" id="PTHR30529:SF3">
    <property type="entry name" value="CYTOCHROME B561 HOMOLOG 1"/>
    <property type="match status" value="1"/>
</dbReference>
<comment type="subcellular location">
    <subcellularLocation>
        <location evidence="2">Cell membrane</location>
        <topology evidence="2">Multi-pass membrane protein</topology>
    </subcellularLocation>
</comment>
<accession>A0A3E1R8D3</accession>
<keyword evidence="6 13" id="KW-0812">Transmembrane</keyword>
<evidence type="ECO:0000256" key="9">
    <source>
        <dbReference type="ARBA" id="ARBA00022989"/>
    </source>
</evidence>